<protein>
    <recommendedName>
        <fullName evidence="4">RanBP2-type domain-containing protein</fullName>
    </recommendedName>
</protein>
<evidence type="ECO:0000313" key="5">
    <source>
        <dbReference type="EMBL" id="KRG42219.1"/>
    </source>
</evidence>
<evidence type="ECO:0000259" key="4">
    <source>
        <dbReference type="PROSITE" id="PS01358"/>
    </source>
</evidence>
<keyword evidence="2" id="KW-0863">Zinc-finger</keyword>
<evidence type="ECO:0000313" key="6">
    <source>
        <dbReference type="Proteomes" id="UP000050836"/>
    </source>
</evidence>
<dbReference type="PROSITE" id="PS01358">
    <property type="entry name" value="ZF_RANBP2_1"/>
    <property type="match status" value="1"/>
</dbReference>
<evidence type="ECO:0000256" key="1">
    <source>
        <dbReference type="ARBA" id="ARBA00022723"/>
    </source>
</evidence>
<proteinExistence type="predicted"/>
<dbReference type="RefSeq" id="WP_054660680.1">
    <property type="nucleotide sequence ID" value="NZ_BAZI01000477.1"/>
</dbReference>
<dbReference type="InterPro" id="IPR001876">
    <property type="entry name" value="Znf_RanBP2"/>
</dbReference>
<dbReference type="Proteomes" id="UP000050836">
    <property type="component" value="Unassembled WGS sequence"/>
</dbReference>
<keyword evidence="6" id="KW-1185">Reference proteome</keyword>
<reference evidence="5 6" key="1">
    <citation type="submission" date="2015-10" db="EMBL/GenBank/DDBJ databases">
        <title>Genome sequencing and analysis of members of genus Stenotrophomonas.</title>
        <authorList>
            <person name="Patil P.P."/>
            <person name="Midha S."/>
            <person name="Patil P.B."/>
        </authorList>
    </citation>
    <scope>NUCLEOTIDE SEQUENCE [LARGE SCALE GENOMIC DNA]</scope>
    <source>
        <strain evidence="5 6">JCM 9942</strain>
    </source>
</reference>
<dbReference type="AlphaFoldDB" id="A0A0R0AB48"/>
<name>A0A0R0AB48_9GAMM</name>
<dbReference type="OrthoDB" id="6293663at2"/>
<evidence type="ECO:0000256" key="3">
    <source>
        <dbReference type="ARBA" id="ARBA00022833"/>
    </source>
</evidence>
<accession>A0A0R0AB48</accession>
<keyword evidence="3" id="KW-0862">Zinc</keyword>
<feature type="domain" description="RanBP2-type" evidence="4">
    <location>
        <begin position="4"/>
        <end position="23"/>
    </location>
</feature>
<sequence>MNSWVCSNCKEANEDNFEQCWNCGTHADGSVPERPFRPEASAPWLQPPRLIQCLRCPGSRMEFIGRKRFHEGSQAMPFLLGDLGELFVNREEFELHACPACGKVELFLSNLPR</sequence>
<comment type="caution">
    <text evidence="5">The sequence shown here is derived from an EMBL/GenBank/DDBJ whole genome shotgun (WGS) entry which is preliminary data.</text>
</comment>
<keyword evidence="1" id="KW-0479">Metal-binding</keyword>
<dbReference type="EMBL" id="LLXS01000020">
    <property type="protein sequence ID" value="KRG42219.1"/>
    <property type="molecule type" value="Genomic_DNA"/>
</dbReference>
<dbReference type="GO" id="GO:0008270">
    <property type="term" value="F:zinc ion binding"/>
    <property type="evidence" value="ECO:0007669"/>
    <property type="project" value="UniProtKB-KW"/>
</dbReference>
<evidence type="ECO:0000256" key="2">
    <source>
        <dbReference type="ARBA" id="ARBA00022771"/>
    </source>
</evidence>
<gene>
    <name evidence="5" type="ORF">ARC78_09745</name>
</gene>
<organism evidence="5 6">
    <name type="scientific">Stenotrophomonas pictorum JCM 9942</name>
    <dbReference type="NCBI Taxonomy" id="1236960"/>
    <lineage>
        <taxon>Bacteria</taxon>
        <taxon>Pseudomonadati</taxon>
        <taxon>Pseudomonadota</taxon>
        <taxon>Gammaproteobacteria</taxon>
        <taxon>Lysobacterales</taxon>
        <taxon>Lysobacteraceae</taxon>
        <taxon>Stenotrophomonas</taxon>
    </lineage>
</organism>